<gene>
    <name evidence="1" type="ORF">VNO77_03415</name>
</gene>
<dbReference type="Proteomes" id="UP001367508">
    <property type="component" value="Unassembled WGS sequence"/>
</dbReference>
<sequence>MVSTLFDLYMYAWDWSSLFQTEFIGKPPQPSCVAFIICVGMSFFRVQVSPFLHGSCSFCGFLSLRGPSFVRSRDPHEWNWKLLLATNSITSPRCGNAPR</sequence>
<protein>
    <submittedName>
        <fullName evidence="1">Uncharacterized protein</fullName>
    </submittedName>
</protein>
<accession>A0AAN9MWP6</accession>
<organism evidence="1 2">
    <name type="scientific">Canavalia gladiata</name>
    <name type="common">Sword bean</name>
    <name type="synonym">Dolichos gladiatus</name>
    <dbReference type="NCBI Taxonomy" id="3824"/>
    <lineage>
        <taxon>Eukaryota</taxon>
        <taxon>Viridiplantae</taxon>
        <taxon>Streptophyta</taxon>
        <taxon>Embryophyta</taxon>
        <taxon>Tracheophyta</taxon>
        <taxon>Spermatophyta</taxon>
        <taxon>Magnoliopsida</taxon>
        <taxon>eudicotyledons</taxon>
        <taxon>Gunneridae</taxon>
        <taxon>Pentapetalae</taxon>
        <taxon>rosids</taxon>
        <taxon>fabids</taxon>
        <taxon>Fabales</taxon>
        <taxon>Fabaceae</taxon>
        <taxon>Papilionoideae</taxon>
        <taxon>50 kb inversion clade</taxon>
        <taxon>NPAAA clade</taxon>
        <taxon>indigoferoid/millettioid clade</taxon>
        <taxon>Phaseoleae</taxon>
        <taxon>Canavalia</taxon>
    </lineage>
</organism>
<name>A0AAN9MWP6_CANGL</name>
<dbReference type="EMBL" id="JAYMYQ010000001">
    <property type="protein sequence ID" value="KAK7361361.1"/>
    <property type="molecule type" value="Genomic_DNA"/>
</dbReference>
<dbReference type="AlphaFoldDB" id="A0AAN9MWP6"/>
<reference evidence="1 2" key="1">
    <citation type="submission" date="2024-01" db="EMBL/GenBank/DDBJ databases">
        <title>The genomes of 5 underutilized Papilionoideae crops provide insights into root nodulation and disease resistanc.</title>
        <authorList>
            <person name="Jiang F."/>
        </authorList>
    </citation>
    <scope>NUCLEOTIDE SEQUENCE [LARGE SCALE GENOMIC DNA]</scope>
    <source>
        <strain evidence="1">LVBAO_FW01</strain>
        <tissue evidence="1">Leaves</tissue>
    </source>
</reference>
<keyword evidence="2" id="KW-1185">Reference proteome</keyword>
<comment type="caution">
    <text evidence="1">The sequence shown here is derived from an EMBL/GenBank/DDBJ whole genome shotgun (WGS) entry which is preliminary data.</text>
</comment>
<evidence type="ECO:0000313" key="2">
    <source>
        <dbReference type="Proteomes" id="UP001367508"/>
    </source>
</evidence>
<proteinExistence type="predicted"/>
<evidence type="ECO:0000313" key="1">
    <source>
        <dbReference type="EMBL" id="KAK7361361.1"/>
    </source>
</evidence>